<reference evidence="1" key="2">
    <citation type="submission" date="2021-08" db="EMBL/GenBank/DDBJ databases">
        <authorList>
            <person name="Tani A."/>
            <person name="Ola A."/>
            <person name="Ogura Y."/>
            <person name="Katsura K."/>
            <person name="Hayashi T."/>
        </authorList>
    </citation>
    <scope>NUCLEOTIDE SEQUENCE</scope>
    <source>
        <strain evidence="1">NBRC 103626</strain>
    </source>
</reference>
<name>A0AA37HU74_9HYPH</name>
<proteinExistence type="predicted"/>
<dbReference type="RefSeq" id="WP_238306061.1">
    <property type="nucleotide sequence ID" value="NZ_BPQM01000122.1"/>
</dbReference>
<sequence length="86" mass="9367">MVKLSCDSTSDTWSVPLREPTIPALGGGGDHDEIVIETIDASVFKRWRADPNYRPQHLQAWHKGTGVDPAMVHTAVLAHVPNTAVP</sequence>
<dbReference type="EMBL" id="BPQM01000122">
    <property type="protein sequence ID" value="GJD80968.1"/>
    <property type="molecule type" value="Genomic_DNA"/>
</dbReference>
<keyword evidence="2" id="KW-1185">Reference proteome</keyword>
<dbReference type="AlphaFoldDB" id="A0AA37HU74"/>
<protein>
    <submittedName>
        <fullName evidence="1">Uncharacterized protein</fullName>
    </submittedName>
</protein>
<organism evidence="1 2">
    <name type="scientific">Methylobacterium gregans</name>
    <dbReference type="NCBI Taxonomy" id="374424"/>
    <lineage>
        <taxon>Bacteria</taxon>
        <taxon>Pseudomonadati</taxon>
        <taxon>Pseudomonadota</taxon>
        <taxon>Alphaproteobacteria</taxon>
        <taxon>Hyphomicrobiales</taxon>
        <taxon>Methylobacteriaceae</taxon>
        <taxon>Methylobacterium</taxon>
    </lineage>
</organism>
<evidence type="ECO:0000313" key="2">
    <source>
        <dbReference type="Proteomes" id="UP001055108"/>
    </source>
</evidence>
<gene>
    <name evidence="1" type="ORF">NBEOAGPD_4213</name>
</gene>
<accession>A0AA37HU74</accession>
<evidence type="ECO:0000313" key="1">
    <source>
        <dbReference type="EMBL" id="GJD80968.1"/>
    </source>
</evidence>
<comment type="caution">
    <text evidence="1">The sequence shown here is derived from an EMBL/GenBank/DDBJ whole genome shotgun (WGS) entry which is preliminary data.</text>
</comment>
<reference evidence="1" key="1">
    <citation type="journal article" date="2016" name="Front. Microbiol.">
        <title>Genome Sequence of the Piezophilic, Mesophilic Sulfate-Reducing Bacterium Desulfovibrio indicus J2T.</title>
        <authorList>
            <person name="Cao J."/>
            <person name="Maignien L."/>
            <person name="Shao Z."/>
            <person name="Alain K."/>
            <person name="Jebbar M."/>
        </authorList>
    </citation>
    <scope>NUCLEOTIDE SEQUENCE</scope>
    <source>
        <strain evidence="1">NBRC 103626</strain>
    </source>
</reference>
<dbReference type="Proteomes" id="UP001055108">
    <property type="component" value="Unassembled WGS sequence"/>
</dbReference>